<gene>
    <name evidence="2" type="ORF">EV644_101216</name>
</gene>
<reference evidence="2 3" key="1">
    <citation type="journal article" date="2015" name="Stand. Genomic Sci.">
        <title>Genomic Encyclopedia of Bacterial and Archaeal Type Strains, Phase III: the genomes of soil and plant-associated and newly described type strains.</title>
        <authorList>
            <person name="Whitman W.B."/>
            <person name="Woyke T."/>
            <person name="Klenk H.P."/>
            <person name="Zhou Y."/>
            <person name="Lilburn T.G."/>
            <person name="Beck B.J."/>
            <person name="De Vos P."/>
            <person name="Vandamme P."/>
            <person name="Eisen J.A."/>
            <person name="Garrity G."/>
            <person name="Hugenholtz P."/>
            <person name="Kyrpides N.C."/>
        </authorList>
    </citation>
    <scope>NUCLEOTIDE SEQUENCE [LARGE SCALE GENOMIC DNA]</scope>
    <source>
        <strain evidence="2 3">VKM Ac-2538</strain>
    </source>
</reference>
<dbReference type="InterPro" id="IPR034660">
    <property type="entry name" value="DinB/YfiT-like"/>
</dbReference>
<keyword evidence="3" id="KW-1185">Reference proteome</keyword>
<dbReference type="Proteomes" id="UP000295818">
    <property type="component" value="Unassembled WGS sequence"/>
</dbReference>
<evidence type="ECO:0000313" key="2">
    <source>
        <dbReference type="EMBL" id="TCO31576.1"/>
    </source>
</evidence>
<dbReference type="NCBIfam" id="TIGR03083">
    <property type="entry name" value="maleylpyruvate isomerase family mycothiol-dependent enzyme"/>
    <property type="match status" value="1"/>
</dbReference>
<name>A0ABY2BTI4_9ACTN</name>
<dbReference type="InterPro" id="IPR024344">
    <property type="entry name" value="MDMPI_metal-binding"/>
</dbReference>
<accession>A0ABY2BTI4</accession>
<comment type="caution">
    <text evidence="2">The sequence shown here is derived from an EMBL/GenBank/DDBJ whole genome shotgun (WGS) entry which is preliminary data.</text>
</comment>
<dbReference type="SUPFAM" id="SSF109854">
    <property type="entry name" value="DinB/YfiT-like putative metalloenzymes"/>
    <property type="match status" value="1"/>
</dbReference>
<proteinExistence type="predicted"/>
<dbReference type="Pfam" id="PF11716">
    <property type="entry name" value="MDMPI_N"/>
    <property type="match status" value="1"/>
</dbReference>
<dbReference type="InterPro" id="IPR017517">
    <property type="entry name" value="Maleyloyr_isom"/>
</dbReference>
<dbReference type="Gene3D" id="1.20.120.450">
    <property type="entry name" value="dinb family like domain"/>
    <property type="match status" value="1"/>
</dbReference>
<evidence type="ECO:0000313" key="3">
    <source>
        <dbReference type="Proteomes" id="UP000295818"/>
    </source>
</evidence>
<dbReference type="EMBL" id="SLWM01000001">
    <property type="protein sequence ID" value="TCO31576.1"/>
    <property type="molecule type" value="Genomic_DNA"/>
</dbReference>
<feature type="domain" description="Mycothiol-dependent maleylpyruvate isomerase metal-binding" evidence="1">
    <location>
        <begin position="6"/>
        <end position="110"/>
    </location>
</feature>
<sequence length="206" mass="22153">MAWTEAERLSLAELLADLDEHEWSVDSLCAGWTVREVAAHLTMSTRLTLGLAIRGAIRSGGSFDRMENRFARERAVRFTPAELIAQIRETASSPRRAPGAKPLDPLLDALVHGQDIARPLGRQRAVPDEPALAALEHARTSAFYGARRRFRGLRLVATDADWAAGDGVEEVRGSVSDLLLLATGRPAGLAGTSGPGADRLAAQLKV</sequence>
<organism evidence="2 3">
    <name type="scientific">Kribbella orskensis</name>
    <dbReference type="NCBI Taxonomy" id="2512216"/>
    <lineage>
        <taxon>Bacteria</taxon>
        <taxon>Bacillati</taxon>
        <taxon>Actinomycetota</taxon>
        <taxon>Actinomycetes</taxon>
        <taxon>Propionibacteriales</taxon>
        <taxon>Kribbellaceae</taxon>
        <taxon>Kribbella</taxon>
    </lineage>
</organism>
<evidence type="ECO:0000259" key="1">
    <source>
        <dbReference type="Pfam" id="PF11716"/>
    </source>
</evidence>
<protein>
    <submittedName>
        <fullName evidence="2">Uncharacterized protein (TIGR03083 family)</fullName>
    </submittedName>
</protein>